<dbReference type="RefSeq" id="WP_127708357.1">
    <property type="nucleotide sequence ID" value="NZ_SACK01000014.1"/>
</dbReference>
<accession>A0A3S2ULM7</accession>
<keyword evidence="3" id="KW-1185">Reference proteome</keyword>
<evidence type="ECO:0000313" key="3">
    <source>
        <dbReference type="Proteomes" id="UP000282759"/>
    </source>
</evidence>
<protein>
    <submittedName>
        <fullName evidence="2">Uncharacterized protein</fullName>
    </submittedName>
</protein>
<feature type="transmembrane region" description="Helical" evidence="1">
    <location>
        <begin position="6"/>
        <end position="34"/>
    </location>
</feature>
<comment type="caution">
    <text evidence="2">The sequence shown here is derived from an EMBL/GenBank/DDBJ whole genome shotgun (WGS) entry which is preliminary data.</text>
</comment>
<name>A0A3S2ULM7_9SPHI</name>
<keyword evidence="1" id="KW-0812">Transmembrane</keyword>
<dbReference type="AlphaFoldDB" id="A0A3S2ULM7"/>
<sequence>MLLFAIILALTFISGFILPWWVCAIIAFAAALLIRTKGSAFLCGFSAVAVAWLGLALLKTLPNENILAQRMAKLFHLPNWLLLLAVTIIIGGLVGGFSALTGVLFRKAFITKKA</sequence>
<feature type="transmembrane region" description="Helical" evidence="1">
    <location>
        <begin position="41"/>
        <end position="61"/>
    </location>
</feature>
<evidence type="ECO:0000256" key="1">
    <source>
        <dbReference type="SAM" id="Phobius"/>
    </source>
</evidence>
<keyword evidence="1" id="KW-1133">Transmembrane helix</keyword>
<proteinExistence type="predicted"/>
<dbReference type="Proteomes" id="UP000282759">
    <property type="component" value="Unassembled WGS sequence"/>
</dbReference>
<feature type="transmembrane region" description="Helical" evidence="1">
    <location>
        <begin position="81"/>
        <end position="105"/>
    </location>
</feature>
<reference evidence="2 3" key="1">
    <citation type="submission" date="2019-01" db="EMBL/GenBank/DDBJ databases">
        <authorList>
            <person name="Chen W.-M."/>
        </authorList>
    </citation>
    <scope>NUCLEOTIDE SEQUENCE [LARGE SCALE GENOMIC DNA]</scope>
    <source>
        <strain evidence="2 3">YBJ-36</strain>
    </source>
</reference>
<gene>
    <name evidence="2" type="ORF">EOD41_19835</name>
</gene>
<organism evidence="2 3">
    <name type="scientific">Mucilaginibacter limnophilus</name>
    <dbReference type="NCBI Taxonomy" id="1932778"/>
    <lineage>
        <taxon>Bacteria</taxon>
        <taxon>Pseudomonadati</taxon>
        <taxon>Bacteroidota</taxon>
        <taxon>Sphingobacteriia</taxon>
        <taxon>Sphingobacteriales</taxon>
        <taxon>Sphingobacteriaceae</taxon>
        <taxon>Mucilaginibacter</taxon>
    </lineage>
</organism>
<evidence type="ECO:0000313" key="2">
    <source>
        <dbReference type="EMBL" id="RVT96564.1"/>
    </source>
</evidence>
<keyword evidence="1" id="KW-0472">Membrane</keyword>
<dbReference type="OrthoDB" id="1525231at2"/>
<dbReference type="EMBL" id="SACK01000014">
    <property type="protein sequence ID" value="RVT96564.1"/>
    <property type="molecule type" value="Genomic_DNA"/>
</dbReference>